<proteinExistence type="predicted"/>
<sequence length="56" mass="6457">MQIFKVGAVVQLPQKTWLGVTGIVVSYDKKRERYLVSVGANQQIYFNADEIHLFEK</sequence>
<name>A0ACD5DE02_9LACO</name>
<evidence type="ECO:0000313" key="2">
    <source>
        <dbReference type="Proteomes" id="UP001149860"/>
    </source>
</evidence>
<reference evidence="1" key="1">
    <citation type="submission" date="2024-08" db="EMBL/GenBank/DDBJ databases">
        <title>Lentilactobacillus sp. nov., isolated from tree bark.</title>
        <authorList>
            <person name="Phuengjayaem S."/>
            <person name="Tanasupawat S."/>
        </authorList>
    </citation>
    <scope>NUCLEOTIDE SEQUENCE</scope>
    <source>
        <strain evidence="1">SPB1-3</strain>
    </source>
</reference>
<evidence type="ECO:0000313" key="1">
    <source>
        <dbReference type="EMBL" id="XFD39502.1"/>
    </source>
</evidence>
<accession>A0ACD5DE02</accession>
<protein>
    <submittedName>
        <fullName evidence="1">Uncharacterized protein</fullName>
    </submittedName>
</protein>
<organism evidence="1 2">
    <name type="scientific">Lentilactobacillus terminaliae</name>
    <dbReference type="NCBI Taxonomy" id="3003483"/>
    <lineage>
        <taxon>Bacteria</taxon>
        <taxon>Bacillati</taxon>
        <taxon>Bacillota</taxon>
        <taxon>Bacilli</taxon>
        <taxon>Lactobacillales</taxon>
        <taxon>Lactobacillaceae</taxon>
        <taxon>Lentilactobacillus</taxon>
    </lineage>
</organism>
<keyword evidence="2" id="KW-1185">Reference proteome</keyword>
<dbReference type="EMBL" id="CP168151">
    <property type="protein sequence ID" value="XFD39502.1"/>
    <property type="molecule type" value="Genomic_DNA"/>
</dbReference>
<gene>
    <name evidence="1" type="ORF">O0236_008895</name>
</gene>
<dbReference type="Proteomes" id="UP001149860">
    <property type="component" value="Chromosome"/>
</dbReference>